<dbReference type="Gene3D" id="3.40.50.2300">
    <property type="match status" value="2"/>
</dbReference>
<dbReference type="PANTHER" id="PTHR35271:SF1">
    <property type="entry name" value="ABC TRANSPORTER, SUBSTRATE-BINDING LIPOPROTEIN"/>
    <property type="match status" value="1"/>
</dbReference>
<accession>A0A0P6SET8</accession>
<dbReference type="PANTHER" id="PTHR35271">
    <property type="entry name" value="ABC TRANSPORTER, SUBSTRATE-BINDING LIPOPROTEIN-RELATED"/>
    <property type="match status" value="1"/>
</dbReference>
<dbReference type="Pfam" id="PF04392">
    <property type="entry name" value="ABC_sub_bind"/>
    <property type="match status" value="1"/>
</dbReference>
<dbReference type="SUPFAM" id="SSF53822">
    <property type="entry name" value="Periplasmic binding protein-like I"/>
    <property type="match status" value="1"/>
</dbReference>
<dbReference type="InterPro" id="IPR007487">
    <property type="entry name" value="ABC_transpt-TYRBP-like"/>
</dbReference>
<dbReference type="PATRIC" id="fig|119224.3.peg.275"/>
<dbReference type="NCBIfam" id="NF041285">
    <property type="entry name" value="ABC_SBP_TrpX"/>
    <property type="match status" value="1"/>
</dbReference>
<sequence length="331" mass="34953">MKNKSLIATLLVLTVLVVASLFTKPDKEPQALGGQKEIKIGILQLVTHQALDQIEQGIEDELNRHSTSEQKLSISLMNAEGDQSKIQTMSKQLIRSGSDIVVGIATPAAQGLAAATTSIPVVMSAISDPVGAKLVTNLKTPEGNVTGLSNKVPVKQSVDLITEMTPKVKTIGVLYASSEDNSISQVKAFKKHAEEKGFQVLNYAVPSTNEVPTTMSVMLGKVDAVFIPQDNTIASAFSSVISASDAAGIPVYSSVDTMVEQGSLASISQSQYQLGVETAKQVLALIGGKSVSEVPVKIIDKGKPFINVQVANNLGLNLSEALLQRSNTTTK</sequence>
<comment type="caution">
    <text evidence="1">The sequence shown here is derived from an EMBL/GenBank/DDBJ whole genome shotgun (WGS) entry which is preliminary data.</text>
</comment>
<organism evidence="1 2">
    <name type="scientific">Streptococcus phocae</name>
    <dbReference type="NCBI Taxonomy" id="119224"/>
    <lineage>
        <taxon>Bacteria</taxon>
        <taxon>Bacillati</taxon>
        <taxon>Bacillota</taxon>
        <taxon>Bacilli</taxon>
        <taxon>Lactobacillales</taxon>
        <taxon>Streptococcaceae</taxon>
        <taxon>Streptococcus</taxon>
    </lineage>
</organism>
<dbReference type="InterPro" id="IPR047776">
    <property type="entry name" value="ABC_SBP_TrpX-like"/>
</dbReference>
<dbReference type="InterPro" id="IPR028082">
    <property type="entry name" value="Peripla_BP_I"/>
</dbReference>
<dbReference type="CDD" id="cd06325">
    <property type="entry name" value="PBP1_ABC_unchar_transporter"/>
    <property type="match status" value="1"/>
</dbReference>
<protein>
    <submittedName>
        <fullName evidence="1">Peptide ABC transporter substrate-binding protein</fullName>
    </submittedName>
</protein>
<dbReference type="Proteomes" id="UP000049578">
    <property type="component" value="Unassembled WGS sequence"/>
</dbReference>
<gene>
    <name evidence="1" type="ORF">AKK44_03730</name>
</gene>
<keyword evidence="2" id="KW-1185">Reference proteome</keyword>
<dbReference type="AlphaFoldDB" id="A0A0P6SET8"/>
<proteinExistence type="predicted"/>
<dbReference type="STRING" id="119224.AKK44_03730"/>
<dbReference type="EMBL" id="LHQM01000010">
    <property type="protein sequence ID" value="KPJ22766.1"/>
    <property type="molecule type" value="Genomic_DNA"/>
</dbReference>
<evidence type="ECO:0000313" key="1">
    <source>
        <dbReference type="EMBL" id="KPJ22766.1"/>
    </source>
</evidence>
<reference evidence="1 2" key="1">
    <citation type="submission" date="2015-08" db="EMBL/GenBank/DDBJ databases">
        <title>Genome sequence of Streptococcus phocae subsp. phocae ATCC 51973T isolated from liver specimen obtained from seal.</title>
        <authorList>
            <person name="Avendano-Herrera R."/>
        </authorList>
    </citation>
    <scope>NUCLEOTIDE SEQUENCE [LARGE SCALE GENOMIC DNA]</scope>
    <source>
        <strain evidence="1 2">ATCC 51973</strain>
    </source>
</reference>
<dbReference type="RefSeq" id="WP_054278566.1">
    <property type="nucleotide sequence ID" value="NZ_LHQM01000010.1"/>
</dbReference>
<name>A0A0P6SET8_9STRE</name>
<evidence type="ECO:0000313" key="2">
    <source>
        <dbReference type="Proteomes" id="UP000049578"/>
    </source>
</evidence>